<sequence length="45" mass="5588">MLKENKSKLLLNYSPQPKEKNIYSEKTQKILKENREKRLEMWKNH</sequence>
<protein>
    <submittedName>
        <fullName evidence="1">Uncharacterized protein</fullName>
    </submittedName>
</protein>
<dbReference type="AlphaFoldDB" id="A0A239ANF4"/>
<dbReference type="RefSeq" id="WP_176431159.1">
    <property type="nucleotide sequence ID" value="NZ_FZOJ01000002.1"/>
</dbReference>
<dbReference type="Proteomes" id="UP000198304">
    <property type="component" value="Unassembled WGS sequence"/>
</dbReference>
<proteinExistence type="predicted"/>
<evidence type="ECO:0000313" key="1">
    <source>
        <dbReference type="EMBL" id="SNR97079.1"/>
    </source>
</evidence>
<gene>
    <name evidence="1" type="ORF">SAMN05446037_1002156</name>
</gene>
<accession>A0A239ANF4</accession>
<dbReference type="EMBL" id="FZOJ01000002">
    <property type="protein sequence ID" value="SNR97079.1"/>
    <property type="molecule type" value="Genomic_DNA"/>
</dbReference>
<reference evidence="1 2" key="1">
    <citation type="submission" date="2017-06" db="EMBL/GenBank/DDBJ databases">
        <authorList>
            <person name="Kim H.J."/>
            <person name="Triplett B.A."/>
        </authorList>
    </citation>
    <scope>NUCLEOTIDE SEQUENCE [LARGE SCALE GENOMIC DNA]</scope>
    <source>
        <strain evidence="1 2">SCA</strain>
    </source>
</reference>
<name>A0A239ANF4_9FIRM</name>
<keyword evidence="2" id="KW-1185">Reference proteome</keyword>
<evidence type="ECO:0000313" key="2">
    <source>
        <dbReference type="Proteomes" id="UP000198304"/>
    </source>
</evidence>
<organism evidence="1 2">
    <name type="scientific">Anaerovirgula multivorans</name>
    <dbReference type="NCBI Taxonomy" id="312168"/>
    <lineage>
        <taxon>Bacteria</taxon>
        <taxon>Bacillati</taxon>
        <taxon>Bacillota</taxon>
        <taxon>Clostridia</taxon>
        <taxon>Peptostreptococcales</taxon>
        <taxon>Natronincolaceae</taxon>
        <taxon>Anaerovirgula</taxon>
    </lineage>
</organism>